<evidence type="ECO:0000256" key="5">
    <source>
        <dbReference type="RuleBase" id="RU004005"/>
    </source>
</evidence>
<dbReference type="SUPFAM" id="SSF54843">
    <property type="entry name" value="Ribosomal protein L22"/>
    <property type="match status" value="1"/>
</dbReference>
<evidence type="ECO:0000256" key="2">
    <source>
        <dbReference type="ARBA" id="ARBA00022980"/>
    </source>
</evidence>
<evidence type="ECO:0000256" key="6">
    <source>
        <dbReference type="RuleBase" id="RU004006"/>
    </source>
</evidence>
<dbReference type="GO" id="GO:1990904">
    <property type="term" value="C:ribonucleoprotein complex"/>
    <property type="evidence" value="ECO:0007669"/>
    <property type="project" value="UniProtKB-KW"/>
</dbReference>
<evidence type="ECO:0000256" key="4">
    <source>
        <dbReference type="ARBA" id="ARBA00035480"/>
    </source>
</evidence>
<name>A0A3M0YY09_9BACT</name>
<comment type="caution">
    <text evidence="7">The sequence shown here is derived from an EMBL/GenBank/DDBJ whole genome shotgun (WGS) entry which is preliminary data.</text>
</comment>
<dbReference type="Proteomes" id="UP000269410">
    <property type="component" value="Unassembled WGS sequence"/>
</dbReference>
<dbReference type="Gene3D" id="3.90.470.10">
    <property type="entry name" value="Ribosomal protein L22/L17"/>
    <property type="match status" value="1"/>
</dbReference>
<keyword evidence="6" id="KW-0699">rRNA-binding</keyword>
<protein>
    <recommendedName>
        <fullName evidence="4">50S ribosomal protein L22</fullName>
    </recommendedName>
</protein>
<reference evidence="7 8" key="1">
    <citation type="submission" date="2018-10" db="EMBL/GenBank/DDBJ databases">
        <title>Thermophilic Lithotrophy and Phototrophy in an Intertidal, Iron-rich, Geothermal Spring.</title>
        <authorList>
            <person name="Ward L.M."/>
            <person name="Idei A."/>
            <person name="Nakagawa M."/>
            <person name="Ueno Y."/>
            <person name="Fischer W."/>
            <person name="Mcglynn S.E."/>
        </authorList>
    </citation>
    <scope>NUCLEOTIDE SEQUENCE [LARGE SCALE GENOMIC DNA]</scope>
    <source>
        <strain evidence="7">J137</strain>
    </source>
</reference>
<keyword evidence="6" id="KW-0694">RNA-binding</keyword>
<keyword evidence="2 5" id="KW-0689">Ribosomal protein</keyword>
<comment type="subunit">
    <text evidence="6">Part of the 50S ribosomal subunit.</text>
</comment>
<dbReference type="GO" id="GO:0019843">
    <property type="term" value="F:rRNA binding"/>
    <property type="evidence" value="ECO:0007669"/>
    <property type="project" value="UniProtKB-KW"/>
</dbReference>
<sequence length="117" mass="13297">MFKVYTVKLNSSGVSYKKMHAVARAIQRMKVVDAINLLSLQNSNAAREYVKLLKNAYLNFPYSDVSKLEDLVILEIKNGVGSRRLKSYRPKSRGRGYEVRRRGKSNTTLTVGLLTEN</sequence>
<dbReference type="GO" id="GO:0006412">
    <property type="term" value="P:translation"/>
    <property type="evidence" value="ECO:0007669"/>
    <property type="project" value="InterPro"/>
</dbReference>
<evidence type="ECO:0000256" key="1">
    <source>
        <dbReference type="ARBA" id="ARBA00009451"/>
    </source>
</evidence>
<dbReference type="InterPro" id="IPR036394">
    <property type="entry name" value="Ribosomal_uL22_sf"/>
</dbReference>
<comment type="similarity">
    <text evidence="1 5">Belongs to the universal ribosomal protein uL22 family.</text>
</comment>
<dbReference type="AlphaFoldDB" id="A0A3M0YY09"/>
<evidence type="ECO:0000313" key="7">
    <source>
        <dbReference type="EMBL" id="RMD77010.1"/>
    </source>
</evidence>
<dbReference type="EMBL" id="RFKV01000074">
    <property type="protein sequence ID" value="RMD77010.1"/>
    <property type="molecule type" value="Genomic_DNA"/>
</dbReference>
<evidence type="ECO:0000313" key="8">
    <source>
        <dbReference type="Proteomes" id="UP000269410"/>
    </source>
</evidence>
<evidence type="ECO:0000256" key="3">
    <source>
        <dbReference type="ARBA" id="ARBA00023274"/>
    </source>
</evidence>
<dbReference type="InterPro" id="IPR001063">
    <property type="entry name" value="Ribosomal_uL22"/>
</dbReference>
<dbReference type="GO" id="GO:0005840">
    <property type="term" value="C:ribosome"/>
    <property type="evidence" value="ECO:0007669"/>
    <property type="project" value="UniProtKB-KW"/>
</dbReference>
<accession>A0A3M0YY09</accession>
<dbReference type="GO" id="GO:0003735">
    <property type="term" value="F:structural constituent of ribosome"/>
    <property type="evidence" value="ECO:0007669"/>
    <property type="project" value="InterPro"/>
</dbReference>
<dbReference type="Pfam" id="PF00237">
    <property type="entry name" value="Ribosomal_L22"/>
    <property type="match status" value="1"/>
</dbReference>
<keyword evidence="3 5" id="KW-0687">Ribonucleoprotein</keyword>
<organism evidence="7 8">
    <name type="scientific">Candidatus Dojkabacteria bacterium</name>
    <dbReference type="NCBI Taxonomy" id="2099670"/>
    <lineage>
        <taxon>Bacteria</taxon>
        <taxon>Candidatus Dojkabacteria</taxon>
    </lineage>
</organism>
<proteinExistence type="inferred from homology"/>
<gene>
    <name evidence="7" type="ORF">D6810_02290</name>
</gene>